<protein>
    <submittedName>
        <fullName evidence="2">Uncharacterized protein</fullName>
    </submittedName>
</protein>
<reference evidence="2" key="1">
    <citation type="journal article" date="2021" name="Nat. Commun.">
        <title>Genetic determinants of endophytism in the Arabidopsis root mycobiome.</title>
        <authorList>
            <person name="Mesny F."/>
            <person name="Miyauchi S."/>
            <person name="Thiergart T."/>
            <person name="Pickel B."/>
            <person name="Atanasova L."/>
            <person name="Karlsson M."/>
            <person name="Huettel B."/>
            <person name="Barry K.W."/>
            <person name="Haridas S."/>
            <person name="Chen C."/>
            <person name="Bauer D."/>
            <person name="Andreopoulos W."/>
            <person name="Pangilinan J."/>
            <person name="LaButti K."/>
            <person name="Riley R."/>
            <person name="Lipzen A."/>
            <person name="Clum A."/>
            <person name="Drula E."/>
            <person name="Henrissat B."/>
            <person name="Kohler A."/>
            <person name="Grigoriev I.V."/>
            <person name="Martin F.M."/>
            <person name="Hacquard S."/>
        </authorList>
    </citation>
    <scope>NUCLEOTIDE SEQUENCE</scope>
    <source>
        <strain evidence="2">MPI-CAGE-AT-0023</strain>
    </source>
</reference>
<evidence type="ECO:0000256" key="1">
    <source>
        <dbReference type="SAM" id="MobiDB-lite"/>
    </source>
</evidence>
<dbReference type="RefSeq" id="XP_046041743.1">
    <property type="nucleotide sequence ID" value="XM_046197893.1"/>
</dbReference>
<feature type="region of interest" description="Disordered" evidence="1">
    <location>
        <begin position="95"/>
        <end position="124"/>
    </location>
</feature>
<feature type="compositionally biased region" description="Low complexity" evidence="1">
    <location>
        <begin position="112"/>
        <end position="122"/>
    </location>
</feature>
<comment type="caution">
    <text evidence="2">The sequence shown here is derived from an EMBL/GenBank/DDBJ whole genome shotgun (WGS) entry which is preliminary data.</text>
</comment>
<feature type="compositionally biased region" description="Basic and acidic residues" evidence="1">
    <location>
        <begin position="96"/>
        <end position="108"/>
    </location>
</feature>
<sequence>MSTNEWLDRVMLIEQAVAKCRGDVANAQSARNEEELRAVITTMCHDIIGIIGRPQVERSLQAWSEVYPEQEGTKLIEKTSIYRHLQQNNAPWVPISEKEDRRAEDHAVSLRPTPGTSSSPPSIQEMEIQNRAGRLRDALCLPPIRRASADNINLSHPRYISHLPPSHHRTPQDEVTAPNLREFFPPSYHLATI</sequence>
<dbReference type="GeneID" id="70227847"/>
<name>A0A9P9JTK0_FUSRE</name>
<dbReference type="EMBL" id="JAGMUX010000030">
    <property type="protein sequence ID" value="KAH7213295.1"/>
    <property type="molecule type" value="Genomic_DNA"/>
</dbReference>
<gene>
    <name evidence="2" type="ORF">BKA55DRAFT_668400</name>
</gene>
<organism evidence="2 3">
    <name type="scientific">Fusarium redolens</name>
    <dbReference type="NCBI Taxonomy" id="48865"/>
    <lineage>
        <taxon>Eukaryota</taxon>
        <taxon>Fungi</taxon>
        <taxon>Dikarya</taxon>
        <taxon>Ascomycota</taxon>
        <taxon>Pezizomycotina</taxon>
        <taxon>Sordariomycetes</taxon>
        <taxon>Hypocreomycetidae</taxon>
        <taxon>Hypocreales</taxon>
        <taxon>Nectriaceae</taxon>
        <taxon>Fusarium</taxon>
        <taxon>Fusarium redolens species complex</taxon>
    </lineage>
</organism>
<accession>A0A9P9JTK0</accession>
<evidence type="ECO:0000313" key="2">
    <source>
        <dbReference type="EMBL" id="KAH7213295.1"/>
    </source>
</evidence>
<dbReference type="AlphaFoldDB" id="A0A9P9JTK0"/>
<dbReference type="Proteomes" id="UP000720189">
    <property type="component" value="Unassembled WGS sequence"/>
</dbReference>
<proteinExistence type="predicted"/>
<keyword evidence="3" id="KW-1185">Reference proteome</keyword>
<evidence type="ECO:0000313" key="3">
    <source>
        <dbReference type="Proteomes" id="UP000720189"/>
    </source>
</evidence>
<dbReference type="OrthoDB" id="5026819at2759"/>